<feature type="domain" description="GST N-terminal" evidence="2">
    <location>
        <begin position="58"/>
        <end position="142"/>
    </location>
</feature>
<dbReference type="PANTHER" id="PTHR44051">
    <property type="entry name" value="GLUTATHIONE S-TRANSFERASE-RELATED"/>
    <property type="match status" value="1"/>
</dbReference>
<evidence type="ECO:0000259" key="2">
    <source>
        <dbReference type="PROSITE" id="PS50404"/>
    </source>
</evidence>
<dbReference type="InterPro" id="IPR040079">
    <property type="entry name" value="Glutathione_S-Trfase"/>
</dbReference>
<dbReference type="Gene3D" id="3.40.30.10">
    <property type="entry name" value="Glutaredoxin"/>
    <property type="match status" value="1"/>
</dbReference>
<dbReference type="InterPro" id="IPR036249">
    <property type="entry name" value="Thioredoxin-like_sf"/>
</dbReference>
<gene>
    <name evidence="3" type="primary">SPOSA6832_02899</name>
</gene>
<accession>A0A0D6EMU1</accession>
<proteinExistence type="inferred from homology"/>
<protein>
    <submittedName>
        <fullName evidence="3">SPOSA6832_02899-mRNA-1:cds</fullName>
    </submittedName>
</protein>
<dbReference type="SUPFAM" id="SSF47616">
    <property type="entry name" value="GST C-terminal domain-like"/>
    <property type="match status" value="1"/>
</dbReference>
<organism evidence="3 4">
    <name type="scientific">Sporidiobolus salmonicolor</name>
    <name type="common">Yeast-like fungus</name>
    <name type="synonym">Sporobolomyces salmonicolor</name>
    <dbReference type="NCBI Taxonomy" id="5005"/>
    <lineage>
        <taxon>Eukaryota</taxon>
        <taxon>Fungi</taxon>
        <taxon>Dikarya</taxon>
        <taxon>Basidiomycota</taxon>
        <taxon>Pucciniomycotina</taxon>
        <taxon>Microbotryomycetes</taxon>
        <taxon>Sporidiobolales</taxon>
        <taxon>Sporidiobolaceae</taxon>
        <taxon>Sporobolomyces</taxon>
    </lineage>
</organism>
<comment type="similarity">
    <text evidence="1">Belongs to the GST superfamily.</text>
</comment>
<name>A0A0D6EMU1_SPOSA</name>
<dbReference type="OrthoDB" id="422574at2759"/>
<dbReference type="Pfam" id="PF02798">
    <property type="entry name" value="GST_N"/>
    <property type="match status" value="1"/>
</dbReference>
<dbReference type="Gene3D" id="1.20.1050.10">
    <property type="match status" value="1"/>
</dbReference>
<dbReference type="SUPFAM" id="SSF52833">
    <property type="entry name" value="Thioredoxin-like"/>
    <property type="match status" value="1"/>
</dbReference>
<dbReference type="SFLD" id="SFLDS00019">
    <property type="entry name" value="Glutathione_Transferase_(cytos"/>
    <property type="match status" value="1"/>
</dbReference>
<dbReference type="PANTHER" id="PTHR44051:SF8">
    <property type="entry name" value="GLUTATHIONE S-TRANSFERASE GSTA"/>
    <property type="match status" value="1"/>
</dbReference>
<evidence type="ECO:0000313" key="3">
    <source>
        <dbReference type="EMBL" id="CEQ41186.1"/>
    </source>
</evidence>
<keyword evidence="4" id="KW-1185">Reference proteome</keyword>
<dbReference type="InterPro" id="IPR004045">
    <property type="entry name" value="Glutathione_S-Trfase_N"/>
</dbReference>
<dbReference type="AlphaFoldDB" id="A0A0D6EMU1"/>
<dbReference type="InterPro" id="IPR036282">
    <property type="entry name" value="Glutathione-S-Trfase_C_sf"/>
</dbReference>
<dbReference type="PROSITE" id="PS50404">
    <property type="entry name" value="GST_NTER"/>
    <property type="match status" value="1"/>
</dbReference>
<sequence>MLPALRRVTALNGHISRNLNLELNRAFSVSSASMSTPNDRALAAGPEKLKAPGLVLLVSQTPNGGKPVYYLEELKAAGAIKGYEHIDISLSKNEQKEDWFEAVNPNGRIPALLDNREGKKPIKVWESASILLYLARNYDKDYLFHFEDDDLHQEMLNWIFFLQGGVGPMQVRYAPEKIQYGVDRYQNETRRLFGIYEDHLAGKKDGEKKEWLVGGKFSIRMSSWAGVSLDPFPLLKDWVERIDARPAIQSALKIPEQDMLTKMKEDPSLEEKIMKASAAWVQKGNEGLKNK</sequence>
<evidence type="ECO:0000256" key="1">
    <source>
        <dbReference type="ARBA" id="ARBA00007409"/>
    </source>
</evidence>
<dbReference type="CDD" id="cd03048">
    <property type="entry name" value="GST_N_Ure2p_like"/>
    <property type="match status" value="1"/>
</dbReference>
<dbReference type="Proteomes" id="UP000243876">
    <property type="component" value="Unassembled WGS sequence"/>
</dbReference>
<dbReference type="EMBL" id="CENE01000012">
    <property type="protein sequence ID" value="CEQ41186.1"/>
    <property type="molecule type" value="Genomic_DNA"/>
</dbReference>
<evidence type="ECO:0000313" key="4">
    <source>
        <dbReference type="Proteomes" id="UP000243876"/>
    </source>
</evidence>
<reference evidence="4" key="1">
    <citation type="submission" date="2015-02" db="EMBL/GenBank/DDBJ databases">
        <authorList>
            <person name="Gon?alves P."/>
        </authorList>
    </citation>
    <scope>NUCLEOTIDE SEQUENCE [LARGE SCALE GENOMIC DNA]</scope>
</reference>